<dbReference type="OrthoDB" id="6500128at2759"/>
<dbReference type="Pfam" id="PF00005">
    <property type="entry name" value="ABC_tran"/>
    <property type="match status" value="1"/>
</dbReference>
<evidence type="ECO:0000256" key="4">
    <source>
        <dbReference type="ARBA" id="ARBA00022840"/>
    </source>
</evidence>
<dbReference type="SUPFAM" id="SSF52540">
    <property type="entry name" value="P-loop containing nucleoside triphosphate hydrolases"/>
    <property type="match status" value="1"/>
</dbReference>
<evidence type="ECO:0000256" key="3">
    <source>
        <dbReference type="ARBA" id="ARBA00022741"/>
    </source>
</evidence>
<evidence type="ECO:0000256" key="6">
    <source>
        <dbReference type="ARBA" id="ARBA00023136"/>
    </source>
</evidence>
<dbReference type="PANTHER" id="PTHR24221:SF243">
    <property type="entry name" value="P-GLYCOPROTEIN RELATED"/>
    <property type="match status" value="1"/>
</dbReference>
<feature type="non-terminal residue" evidence="8">
    <location>
        <position position="1"/>
    </location>
</feature>
<proteinExistence type="predicted"/>
<sequence>VLARHSGSFQDLRGNLLFEDVHFAYPQRPHQPIMRGLQFTVQKGQTVAIVGPSGSGKSTVISLLERFYDVSAGAVRLDGKDIRKLCLRSVRDQVALVGQEPRLFAGTIKENICLGTKGVDDAQIREAIEIANASKFLNNLPQGLDTEVGEKGTQLSGGQKQRIAIARALVRNPIVLLLDEATSALDSESEKVVLLISYISSDASDFASLLQH</sequence>
<keyword evidence="5" id="KW-1133">Transmembrane helix</keyword>
<dbReference type="Proteomes" id="UP000053660">
    <property type="component" value="Unassembled WGS sequence"/>
</dbReference>
<dbReference type="AlphaFoldDB" id="A0A0B1T1G5"/>
<evidence type="ECO:0000256" key="2">
    <source>
        <dbReference type="ARBA" id="ARBA00022692"/>
    </source>
</evidence>
<dbReference type="GO" id="GO:0016020">
    <property type="term" value="C:membrane"/>
    <property type="evidence" value="ECO:0007669"/>
    <property type="project" value="UniProtKB-SubCell"/>
</dbReference>
<name>A0A0B1T1G5_OESDE</name>
<organism evidence="8 9">
    <name type="scientific">Oesophagostomum dentatum</name>
    <name type="common">Nodular worm</name>
    <dbReference type="NCBI Taxonomy" id="61180"/>
    <lineage>
        <taxon>Eukaryota</taxon>
        <taxon>Metazoa</taxon>
        <taxon>Ecdysozoa</taxon>
        <taxon>Nematoda</taxon>
        <taxon>Chromadorea</taxon>
        <taxon>Rhabditida</taxon>
        <taxon>Rhabditina</taxon>
        <taxon>Rhabditomorpha</taxon>
        <taxon>Strongyloidea</taxon>
        <taxon>Strongylidae</taxon>
        <taxon>Oesophagostomum</taxon>
    </lineage>
</organism>
<evidence type="ECO:0000256" key="1">
    <source>
        <dbReference type="ARBA" id="ARBA00004141"/>
    </source>
</evidence>
<dbReference type="GO" id="GO:0005524">
    <property type="term" value="F:ATP binding"/>
    <property type="evidence" value="ECO:0007669"/>
    <property type="project" value="UniProtKB-KW"/>
</dbReference>
<evidence type="ECO:0000259" key="7">
    <source>
        <dbReference type="PROSITE" id="PS50893"/>
    </source>
</evidence>
<dbReference type="InterPro" id="IPR039421">
    <property type="entry name" value="Type_1_exporter"/>
</dbReference>
<dbReference type="GO" id="GO:0016887">
    <property type="term" value="F:ATP hydrolysis activity"/>
    <property type="evidence" value="ECO:0007669"/>
    <property type="project" value="InterPro"/>
</dbReference>
<dbReference type="InterPro" id="IPR017871">
    <property type="entry name" value="ABC_transporter-like_CS"/>
</dbReference>
<keyword evidence="3" id="KW-0547">Nucleotide-binding</keyword>
<reference evidence="8 9" key="1">
    <citation type="submission" date="2014-03" db="EMBL/GenBank/DDBJ databases">
        <title>Draft genome of the hookworm Oesophagostomum dentatum.</title>
        <authorList>
            <person name="Mitreva M."/>
        </authorList>
    </citation>
    <scope>NUCLEOTIDE SEQUENCE [LARGE SCALE GENOMIC DNA]</scope>
    <source>
        <strain evidence="8 9">OD-Hann</strain>
    </source>
</reference>
<protein>
    <submittedName>
        <fullName evidence="8">ABC transporter, ATP-binding protein</fullName>
    </submittedName>
</protein>
<dbReference type="InterPro" id="IPR003593">
    <property type="entry name" value="AAA+_ATPase"/>
</dbReference>
<keyword evidence="9" id="KW-1185">Reference proteome</keyword>
<dbReference type="PROSITE" id="PS00211">
    <property type="entry name" value="ABC_TRANSPORTER_1"/>
    <property type="match status" value="1"/>
</dbReference>
<dbReference type="GO" id="GO:0042626">
    <property type="term" value="F:ATPase-coupled transmembrane transporter activity"/>
    <property type="evidence" value="ECO:0007669"/>
    <property type="project" value="TreeGrafter"/>
</dbReference>
<comment type="subcellular location">
    <subcellularLocation>
        <location evidence="1">Membrane</location>
        <topology evidence="1">Multi-pass membrane protein</topology>
    </subcellularLocation>
</comment>
<accession>A0A0B1T1G5</accession>
<gene>
    <name evidence="8" type="ORF">OESDEN_10562</name>
</gene>
<dbReference type="PANTHER" id="PTHR24221">
    <property type="entry name" value="ATP-BINDING CASSETTE SUB-FAMILY B"/>
    <property type="match status" value="1"/>
</dbReference>
<keyword evidence="2" id="KW-0812">Transmembrane</keyword>
<dbReference type="PROSITE" id="PS50893">
    <property type="entry name" value="ABC_TRANSPORTER_2"/>
    <property type="match status" value="1"/>
</dbReference>
<dbReference type="EMBL" id="KN553992">
    <property type="protein sequence ID" value="KHJ89607.1"/>
    <property type="molecule type" value="Genomic_DNA"/>
</dbReference>
<dbReference type="InterPro" id="IPR003439">
    <property type="entry name" value="ABC_transporter-like_ATP-bd"/>
</dbReference>
<dbReference type="Gene3D" id="3.40.50.300">
    <property type="entry name" value="P-loop containing nucleotide triphosphate hydrolases"/>
    <property type="match status" value="1"/>
</dbReference>
<keyword evidence="4 8" id="KW-0067">ATP-binding</keyword>
<feature type="domain" description="ABC transporter" evidence="7">
    <location>
        <begin position="16"/>
        <end position="211"/>
    </location>
</feature>
<dbReference type="InterPro" id="IPR027417">
    <property type="entry name" value="P-loop_NTPase"/>
</dbReference>
<dbReference type="FunFam" id="3.40.50.300:FF:000913">
    <property type="entry name" value="ABC multidrug transporter SitT"/>
    <property type="match status" value="1"/>
</dbReference>
<keyword evidence="6" id="KW-0472">Membrane</keyword>
<dbReference type="SMART" id="SM00382">
    <property type="entry name" value="AAA"/>
    <property type="match status" value="1"/>
</dbReference>
<evidence type="ECO:0000256" key="5">
    <source>
        <dbReference type="ARBA" id="ARBA00022989"/>
    </source>
</evidence>
<evidence type="ECO:0000313" key="8">
    <source>
        <dbReference type="EMBL" id="KHJ89607.1"/>
    </source>
</evidence>
<evidence type="ECO:0000313" key="9">
    <source>
        <dbReference type="Proteomes" id="UP000053660"/>
    </source>
</evidence>